<organism evidence="3 4">
    <name type="scientific">Massariosphaeria phaeospora</name>
    <dbReference type="NCBI Taxonomy" id="100035"/>
    <lineage>
        <taxon>Eukaryota</taxon>
        <taxon>Fungi</taxon>
        <taxon>Dikarya</taxon>
        <taxon>Ascomycota</taxon>
        <taxon>Pezizomycotina</taxon>
        <taxon>Dothideomycetes</taxon>
        <taxon>Pleosporomycetidae</taxon>
        <taxon>Pleosporales</taxon>
        <taxon>Pleosporales incertae sedis</taxon>
        <taxon>Massariosphaeria</taxon>
    </lineage>
</organism>
<dbReference type="InterPro" id="IPR036236">
    <property type="entry name" value="Znf_C2H2_sf"/>
</dbReference>
<keyword evidence="4" id="KW-1185">Reference proteome</keyword>
<feature type="compositionally biased region" description="Basic and acidic residues" evidence="1">
    <location>
        <begin position="163"/>
        <end position="185"/>
    </location>
</feature>
<comment type="caution">
    <text evidence="3">The sequence shown here is derived from an EMBL/GenBank/DDBJ whole genome shotgun (WGS) entry which is preliminary data.</text>
</comment>
<dbReference type="Gene3D" id="1.10.10.2030">
    <property type="entry name" value="DNA/RNA-binding protein Kin17, conserved domain"/>
    <property type="match status" value="1"/>
</dbReference>
<dbReference type="InterPro" id="IPR019447">
    <property type="entry name" value="DNA/RNA-bd_Kin17_WH-like_dom"/>
</dbReference>
<feature type="domain" description="DNA/RNA-binding protein Kin17 WH-like" evidence="2">
    <location>
        <begin position="37"/>
        <end position="163"/>
    </location>
</feature>
<gene>
    <name evidence="3" type="ORF">BDV95DRAFT_559297</name>
</gene>
<dbReference type="PANTHER" id="PTHR12805:SF0">
    <property type="entry name" value="DNA_RNA-BINDING PROTEIN KIN17"/>
    <property type="match status" value="1"/>
</dbReference>
<evidence type="ECO:0000256" key="1">
    <source>
        <dbReference type="SAM" id="MobiDB-lite"/>
    </source>
</evidence>
<dbReference type="GO" id="GO:0003690">
    <property type="term" value="F:double-stranded DNA binding"/>
    <property type="evidence" value="ECO:0007669"/>
    <property type="project" value="TreeGrafter"/>
</dbReference>
<evidence type="ECO:0000259" key="2">
    <source>
        <dbReference type="SMART" id="SM01253"/>
    </source>
</evidence>
<dbReference type="EMBL" id="JAADJZ010000002">
    <property type="protein sequence ID" value="KAF2877444.1"/>
    <property type="molecule type" value="Genomic_DNA"/>
</dbReference>
<evidence type="ECO:0000313" key="4">
    <source>
        <dbReference type="Proteomes" id="UP000481861"/>
    </source>
</evidence>
<protein>
    <submittedName>
        <fullName evidence="3">Domain of Kin17 curved DNA-binding protein-domain-containing protein</fullName>
    </submittedName>
</protein>
<feature type="compositionally biased region" description="Polar residues" evidence="1">
    <location>
        <begin position="245"/>
        <end position="254"/>
    </location>
</feature>
<feature type="region of interest" description="Disordered" evidence="1">
    <location>
        <begin position="163"/>
        <end position="254"/>
    </location>
</feature>
<dbReference type="AlphaFoldDB" id="A0A7C8MUP9"/>
<dbReference type="SMART" id="SM01253">
    <property type="entry name" value="Kin17_mid"/>
    <property type="match status" value="1"/>
</dbReference>
<reference evidence="3 4" key="1">
    <citation type="submission" date="2020-01" db="EMBL/GenBank/DDBJ databases">
        <authorList>
            <consortium name="DOE Joint Genome Institute"/>
            <person name="Haridas S."/>
            <person name="Albert R."/>
            <person name="Binder M."/>
            <person name="Bloem J."/>
            <person name="Labutti K."/>
            <person name="Salamov A."/>
            <person name="Andreopoulos B."/>
            <person name="Baker S.E."/>
            <person name="Barry K."/>
            <person name="Bills G."/>
            <person name="Bluhm B.H."/>
            <person name="Cannon C."/>
            <person name="Castanera R."/>
            <person name="Culley D.E."/>
            <person name="Daum C."/>
            <person name="Ezra D."/>
            <person name="Gonzalez J.B."/>
            <person name="Henrissat B."/>
            <person name="Kuo A."/>
            <person name="Liang C."/>
            <person name="Lipzen A."/>
            <person name="Lutzoni F."/>
            <person name="Magnuson J."/>
            <person name="Mondo S."/>
            <person name="Nolan M."/>
            <person name="Ohm R."/>
            <person name="Pangilinan J."/>
            <person name="Park H.-J.H."/>
            <person name="Ramirez L."/>
            <person name="Alfaro M."/>
            <person name="Sun H."/>
            <person name="Tritt A."/>
            <person name="Yoshinaga Y."/>
            <person name="Zwiers L.-H.L."/>
            <person name="Turgeon B.G."/>
            <person name="Goodwin S.B."/>
            <person name="Spatafora J.W."/>
            <person name="Crous P.W."/>
            <person name="Grigoriev I.V."/>
        </authorList>
    </citation>
    <scope>NUCLEOTIDE SEQUENCE [LARGE SCALE GENOMIC DNA]</scope>
    <source>
        <strain evidence="3 4">CBS 611.86</strain>
    </source>
</reference>
<dbReference type="SUPFAM" id="SSF57667">
    <property type="entry name" value="beta-beta-alpha zinc fingers"/>
    <property type="match status" value="1"/>
</dbReference>
<dbReference type="Pfam" id="PF10357">
    <property type="entry name" value="WH_KIN17"/>
    <property type="match status" value="1"/>
</dbReference>
<name>A0A7C8MUP9_9PLEO</name>
<dbReference type="InterPro" id="IPR038254">
    <property type="entry name" value="KIN17_WH-like_sf"/>
</dbReference>
<proteinExistence type="predicted"/>
<dbReference type="InterPro" id="IPR037321">
    <property type="entry name" value="KIN17-like"/>
</dbReference>
<keyword evidence="3" id="KW-0238">DNA-binding</keyword>
<dbReference type="OrthoDB" id="10266249at2759"/>
<dbReference type="GO" id="GO:0005634">
    <property type="term" value="C:nucleus"/>
    <property type="evidence" value="ECO:0007669"/>
    <property type="project" value="TreeGrafter"/>
</dbReference>
<dbReference type="GO" id="GO:0006260">
    <property type="term" value="P:DNA replication"/>
    <property type="evidence" value="ECO:0007669"/>
    <property type="project" value="TreeGrafter"/>
</dbReference>
<dbReference type="InterPro" id="IPR056767">
    <property type="entry name" value="C2H2-Znf_KIN17"/>
</dbReference>
<sequence length="254" mass="29662">MASRGLQRLRWYCQACEKQCRDANGFRCHTMSEPHVRQMHTLIDNPRAATEQFSRDFLSDFIRLLRTSHGEKYVNANRFYSGEYIKDKQHVHMNATKWPSLTEFVKFLGREGICLVKEEEKDGLCIAWKDTSLQAEQRRQEIQQAEDRDTHDSDENRILRKMEQRAKAEAAARAEKAKSRTDLHISQRNPENSFDEQPDPNDERTTPQLSIKFNLKPKVSPKDIKRQVSNRNILKRAPKTPSVEIYTTRTGETA</sequence>
<dbReference type="PANTHER" id="PTHR12805">
    <property type="entry name" value="KIN17 KIN, ANTIGENIC DETERMINANT OF RECA PROTEIN HOMOLOG"/>
    <property type="match status" value="1"/>
</dbReference>
<dbReference type="Proteomes" id="UP000481861">
    <property type="component" value="Unassembled WGS sequence"/>
</dbReference>
<accession>A0A7C8MUP9</accession>
<dbReference type="GO" id="GO:0006974">
    <property type="term" value="P:DNA damage response"/>
    <property type="evidence" value="ECO:0007669"/>
    <property type="project" value="TreeGrafter"/>
</dbReference>
<evidence type="ECO:0000313" key="3">
    <source>
        <dbReference type="EMBL" id="KAF2877444.1"/>
    </source>
</evidence>
<dbReference type="Pfam" id="PF25095">
    <property type="entry name" value="C2H2-zf_KIN17"/>
    <property type="match status" value="1"/>
</dbReference>